<dbReference type="EMBL" id="FNTI01000001">
    <property type="protein sequence ID" value="SEB95008.1"/>
    <property type="molecule type" value="Genomic_DNA"/>
</dbReference>
<proteinExistence type="predicted"/>
<gene>
    <name evidence="2" type="ORF">SAMN05444171_0301</name>
</gene>
<name>A0A1M7KHS1_9BRAD</name>
<evidence type="ECO:0000313" key="2">
    <source>
        <dbReference type="EMBL" id="SEB95008.1"/>
    </source>
</evidence>
<evidence type="ECO:0008006" key="4">
    <source>
        <dbReference type="Google" id="ProtNLM"/>
    </source>
</evidence>
<organism evidence="2 3">
    <name type="scientific">Bradyrhizobium lablabi</name>
    <dbReference type="NCBI Taxonomy" id="722472"/>
    <lineage>
        <taxon>Bacteria</taxon>
        <taxon>Pseudomonadati</taxon>
        <taxon>Pseudomonadota</taxon>
        <taxon>Alphaproteobacteria</taxon>
        <taxon>Hyphomicrobiales</taxon>
        <taxon>Nitrobacteraceae</taxon>
        <taxon>Bradyrhizobium</taxon>
    </lineage>
</organism>
<evidence type="ECO:0000313" key="3">
    <source>
        <dbReference type="Proteomes" id="UP000183208"/>
    </source>
</evidence>
<dbReference type="AlphaFoldDB" id="A0A1M7KHS1"/>
<protein>
    <recommendedName>
        <fullName evidence="4">Transmembrane protein</fullName>
    </recommendedName>
</protein>
<sequence length="149" mass="16323">MPVARYFMYVGGALLALLFLIDVYVPSQAVVASHAAPSIDRNVVRIHSDQKLPERVVYDTSLPTIVPPASKVRTAVAPQPPVAVDVTAQARVRNTFAQFVPADVKKPEPQAQRKRKVARTHANPPIRLAQQSHFGFFGGPSSTWPSSTW</sequence>
<dbReference type="Proteomes" id="UP000183208">
    <property type="component" value="Unassembled WGS sequence"/>
</dbReference>
<accession>A0A1M7KHS1</accession>
<feature type="region of interest" description="Disordered" evidence="1">
    <location>
        <begin position="128"/>
        <end position="149"/>
    </location>
</feature>
<dbReference type="OrthoDB" id="8235211at2"/>
<dbReference type="RefSeq" id="WP_074814679.1">
    <property type="nucleotide sequence ID" value="NZ_FNTI01000001.1"/>
</dbReference>
<evidence type="ECO:0000256" key="1">
    <source>
        <dbReference type="SAM" id="MobiDB-lite"/>
    </source>
</evidence>
<feature type="compositionally biased region" description="Polar residues" evidence="1">
    <location>
        <begin position="140"/>
        <end position="149"/>
    </location>
</feature>
<reference evidence="2 3" key="1">
    <citation type="submission" date="2016-10" db="EMBL/GenBank/DDBJ databases">
        <authorList>
            <person name="de Groot N.N."/>
        </authorList>
    </citation>
    <scope>NUCLEOTIDE SEQUENCE [LARGE SCALE GENOMIC DNA]</scope>
    <source>
        <strain evidence="2 3">GAS522</strain>
    </source>
</reference>